<name>A0A2P6P3G5_ROSCH</name>
<organism evidence="1 2">
    <name type="scientific">Rosa chinensis</name>
    <name type="common">China rose</name>
    <dbReference type="NCBI Taxonomy" id="74649"/>
    <lineage>
        <taxon>Eukaryota</taxon>
        <taxon>Viridiplantae</taxon>
        <taxon>Streptophyta</taxon>
        <taxon>Embryophyta</taxon>
        <taxon>Tracheophyta</taxon>
        <taxon>Spermatophyta</taxon>
        <taxon>Magnoliopsida</taxon>
        <taxon>eudicotyledons</taxon>
        <taxon>Gunneridae</taxon>
        <taxon>Pentapetalae</taxon>
        <taxon>rosids</taxon>
        <taxon>fabids</taxon>
        <taxon>Rosales</taxon>
        <taxon>Rosaceae</taxon>
        <taxon>Rosoideae</taxon>
        <taxon>Rosoideae incertae sedis</taxon>
        <taxon>Rosa</taxon>
    </lineage>
</organism>
<evidence type="ECO:0000313" key="1">
    <source>
        <dbReference type="EMBL" id="PRQ16468.1"/>
    </source>
</evidence>
<dbReference type="AlphaFoldDB" id="A0A2P6P3G5"/>
<dbReference type="EMBL" id="PDCK01000045">
    <property type="protein sequence ID" value="PRQ16468.1"/>
    <property type="molecule type" value="Genomic_DNA"/>
</dbReference>
<evidence type="ECO:0000313" key="2">
    <source>
        <dbReference type="Proteomes" id="UP000238479"/>
    </source>
</evidence>
<keyword evidence="2" id="KW-1185">Reference proteome</keyword>
<comment type="caution">
    <text evidence="1">The sequence shown here is derived from an EMBL/GenBank/DDBJ whole genome shotgun (WGS) entry which is preliminary data.</text>
</comment>
<gene>
    <name evidence="1" type="ORF">RchiOBHm_Chr7g0184561</name>
</gene>
<sequence length="52" mass="6052">MALKASVAYKNCKWCSRLCGEHLNRNCSDSDISLKFHCLYQRTGNWNSTLRQ</sequence>
<accession>A0A2P6P3G5</accession>
<dbReference type="Gramene" id="PRQ16468">
    <property type="protein sequence ID" value="PRQ16468"/>
    <property type="gene ID" value="RchiOBHm_Chr7g0184561"/>
</dbReference>
<proteinExistence type="predicted"/>
<protein>
    <submittedName>
        <fullName evidence="1">Uncharacterized protein</fullName>
    </submittedName>
</protein>
<reference evidence="1 2" key="1">
    <citation type="journal article" date="2018" name="Nat. Genet.">
        <title>The Rosa genome provides new insights in the design of modern roses.</title>
        <authorList>
            <person name="Bendahmane M."/>
        </authorList>
    </citation>
    <scope>NUCLEOTIDE SEQUENCE [LARGE SCALE GENOMIC DNA]</scope>
    <source>
        <strain evidence="2">cv. Old Blush</strain>
    </source>
</reference>
<dbReference type="Proteomes" id="UP000238479">
    <property type="component" value="Chromosome 7"/>
</dbReference>